<dbReference type="SUPFAM" id="SSF158544">
    <property type="entry name" value="GspK insert domain-like"/>
    <property type="match status" value="1"/>
</dbReference>
<evidence type="ECO:0000256" key="2">
    <source>
        <dbReference type="ARBA" id="ARBA00007246"/>
    </source>
</evidence>
<keyword evidence="6 10" id="KW-0812">Transmembrane</keyword>
<keyword evidence="8 10" id="KW-1133">Transmembrane helix</keyword>
<dbReference type="AlphaFoldDB" id="A0A0D6PBW2"/>
<dbReference type="GO" id="GO:0005886">
    <property type="term" value="C:plasma membrane"/>
    <property type="evidence" value="ECO:0007669"/>
    <property type="project" value="UniProtKB-SubCell"/>
</dbReference>
<evidence type="ECO:0000256" key="3">
    <source>
        <dbReference type="ARBA" id="ARBA00022448"/>
    </source>
</evidence>
<evidence type="ECO:0000256" key="8">
    <source>
        <dbReference type="ARBA" id="ARBA00022989"/>
    </source>
</evidence>
<proteinExistence type="inferred from homology"/>
<evidence type="ECO:0000256" key="4">
    <source>
        <dbReference type="ARBA" id="ARBA00022475"/>
    </source>
</evidence>
<evidence type="ECO:0000256" key="6">
    <source>
        <dbReference type="ARBA" id="ARBA00022692"/>
    </source>
</evidence>
<keyword evidence="7" id="KW-0653">Protein transport</keyword>
<evidence type="ECO:0000259" key="11">
    <source>
        <dbReference type="Pfam" id="PF21687"/>
    </source>
</evidence>
<dbReference type="InterPro" id="IPR005628">
    <property type="entry name" value="GspK"/>
</dbReference>
<keyword evidence="5" id="KW-0997">Cell inner membrane</keyword>
<dbReference type="InterPro" id="IPR049031">
    <property type="entry name" value="T2SSK_SAM-like_1st"/>
</dbReference>
<evidence type="ECO:0000256" key="10">
    <source>
        <dbReference type="SAM" id="Phobius"/>
    </source>
</evidence>
<accession>A0A0D6PBW2</accession>
<feature type="domain" description="T2SS protein K first SAM-like" evidence="11">
    <location>
        <begin position="107"/>
        <end position="184"/>
    </location>
</feature>
<dbReference type="PANTHER" id="PTHR38831:SF2">
    <property type="entry name" value="TYPE II SECRETION SYSTEM PROTEIN K"/>
    <property type="match status" value="1"/>
</dbReference>
<organism evidence="12 13">
    <name type="scientific">Acidisphaera rubrifaciens HS-AP3</name>
    <dbReference type="NCBI Taxonomy" id="1231350"/>
    <lineage>
        <taxon>Bacteria</taxon>
        <taxon>Pseudomonadati</taxon>
        <taxon>Pseudomonadota</taxon>
        <taxon>Alphaproteobacteria</taxon>
        <taxon>Acetobacterales</taxon>
        <taxon>Acetobacteraceae</taxon>
        <taxon>Acidisphaera</taxon>
    </lineage>
</organism>
<evidence type="ECO:0000256" key="7">
    <source>
        <dbReference type="ARBA" id="ARBA00022927"/>
    </source>
</evidence>
<name>A0A0D6PBW2_9PROT</name>
<dbReference type="PANTHER" id="PTHR38831">
    <property type="entry name" value="TYPE II SECRETION SYSTEM PROTEIN K"/>
    <property type="match status" value="1"/>
</dbReference>
<keyword evidence="3" id="KW-0813">Transport</keyword>
<dbReference type="Gene3D" id="1.10.40.60">
    <property type="entry name" value="EpsJ-like"/>
    <property type="match status" value="1"/>
</dbReference>
<protein>
    <submittedName>
        <fullName evidence="12">General secretion pathway protein K</fullName>
    </submittedName>
</protein>
<dbReference type="EMBL" id="BANB01000782">
    <property type="protein sequence ID" value="GAN78354.1"/>
    <property type="molecule type" value="Genomic_DNA"/>
</dbReference>
<dbReference type="Pfam" id="PF21687">
    <property type="entry name" value="T2SSK_1st"/>
    <property type="match status" value="1"/>
</dbReference>
<keyword evidence="4" id="KW-1003">Cell membrane</keyword>
<gene>
    <name evidence="12" type="ORF">Asru_0783_02</name>
</gene>
<feature type="transmembrane region" description="Helical" evidence="10">
    <location>
        <begin position="12"/>
        <end position="31"/>
    </location>
</feature>
<evidence type="ECO:0000313" key="13">
    <source>
        <dbReference type="Proteomes" id="UP000032680"/>
    </source>
</evidence>
<evidence type="ECO:0000256" key="9">
    <source>
        <dbReference type="ARBA" id="ARBA00023136"/>
    </source>
</evidence>
<comment type="caution">
    <text evidence="12">The sequence shown here is derived from an EMBL/GenBank/DDBJ whole genome shotgun (WGS) entry which is preliminary data.</text>
</comment>
<sequence length="274" mass="28680">MDRHRAASERGIAIVAALWAAAMFAIVTLSVSQIVRANAGMAHGRAQVAALDAVADAAINITILSMLGPRPAQPPLNATAFTVPFEGHAARVRVRDEAGLIDLNLAPLPVLQQLLLGAGLDPGAAAAVTERILDWRGSGGPHSGGASGAGGHRQRFQSVTELLRVDGVTPALYRRVAPLLTVYSQTAGISPAFADLAVLNVYRPLDPAAEAAWRRLEEEQAGLRAPDPSPGVAVGHAFTITAEVAGADAARVVRTATIRLTGRPDDPLLVYRWE</sequence>
<evidence type="ECO:0000256" key="1">
    <source>
        <dbReference type="ARBA" id="ARBA00004533"/>
    </source>
</evidence>
<dbReference type="GO" id="GO:0009306">
    <property type="term" value="P:protein secretion"/>
    <property type="evidence" value="ECO:0007669"/>
    <property type="project" value="InterPro"/>
</dbReference>
<dbReference type="InterPro" id="IPR038072">
    <property type="entry name" value="GspK_central_sf"/>
</dbReference>
<reference evidence="12 13" key="1">
    <citation type="submission" date="2012-11" db="EMBL/GenBank/DDBJ databases">
        <title>Whole genome sequence of Acidisphaera rubrifaciens HS-AP3.</title>
        <authorList>
            <person name="Azuma Y."/>
            <person name="Higashiura N."/>
            <person name="Hirakawa H."/>
            <person name="Matsushita K."/>
        </authorList>
    </citation>
    <scope>NUCLEOTIDE SEQUENCE [LARGE SCALE GENOMIC DNA]</scope>
    <source>
        <strain evidence="12 13">HS-AP3</strain>
    </source>
</reference>
<keyword evidence="13" id="KW-1185">Reference proteome</keyword>
<comment type="subcellular location">
    <subcellularLocation>
        <location evidence="1">Cell inner membrane</location>
    </subcellularLocation>
</comment>
<comment type="similarity">
    <text evidence="2">Belongs to the GSP K family.</text>
</comment>
<evidence type="ECO:0000313" key="12">
    <source>
        <dbReference type="EMBL" id="GAN78354.1"/>
    </source>
</evidence>
<evidence type="ECO:0000256" key="5">
    <source>
        <dbReference type="ARBA" id="ARBA00022519"/>
    </source>
</evidence>
<dbReference type="Proteomes" id="UP000032680">
    <property type="component" value="Unassembled WGS sequence"/>
</dbReference>
<keyword evidence="9 10" id="KW-0472">Membrane</keyword>
<dbReference type="RefSeq" id="WP_048862929.1">
    <property type="nucleotide sequence ID" value="NZ_BANB01000782.1"/>
</dbReference>